<evidence type="ECO:0000256" key="1">
    <source>
        <dbReference type="SAM" id="SignalP"/>
    </source>
</evidence>
<protein>
    <submittedName>
        <fullName evidence="2">Uncharacterized protein</fullName>
    </submittedName>
</protein>
<evidence type="ECO:0000313" key="3">
    <source>
        <dbReference type="Proteomes" id="UP000245884"/>
    </source>
</evidence>
<organism evidence="2 3">
    <name type="scientific">Jaminaea rosea</name>
    <dbReference type="NCBI Taxonomy" id="1569628"/>
    <lineage>
        <taxon>Eukaryota</taxon>
        <taxon>Fungi</taxon>
        <taxon>Dikarya</taxon>
        <taxon>Basidiomycota</taxon>
        <taxon>Ustilaginomycotina</taxon>
        <taxon>Exobasidiomycetes</taxon>
        <taxon>Microstromatales</taxon>
        <taxon>Microstromatales incertae sedis</taxon>
        <taxon>Jaminaea</taxon>
    </lineage>
</organism>
<name>A0A316UU38_9BASI</name>
<accession>A0A316UU38</accession>
<proteinExistence type="predicted"/>
<feature type="signal peptide" evidence="1">
    <location>
        <begin position="1"/>
        <end position="17"/>
    </location>
</feature>
<reference evidence="2 3" key="1">
    <citation type="journal article" date="2018" name="Mol. Biol. Evol.">
        <title>Broad Genomic Sampling Reveals a Smut Pathogenic Ancestry of the Fungal Clade Ustilaginomycotina.</title>
        <authorList>
            <person name="Kijpornyongpan T."/>
            <person name="Mondo S.J."/>
            <person name="Barry K."/>
            <person name="Sandor L."/>
            <person name="Lee J."/>
            <person name="Lipzen A."/>
            <person name="Pangilinan J."/>
            <person name="LaButti K."/>
            <person name="Hainaut M."/>
            <person name="Henrissat B."/>
            <person name="Grigoriev I.V."/>
            <person name="Spatafora J.W."/>
            <person name="Aime M.C."/>
        </authorList>
    </citation>
    <scope>NUCLEOTIDE SEQUENCE [LARGE SCALE GENOMIC DNA]</scope>
    <source>
        <strain evidence="2 3">MCA 5214</strain>
    </source>
</reference>
<dbReference type="RefSeq" id="XP_025361227.1">
    <property type="nucleotide sequence ID" value="XM_025509592.1"/>
</dbReference>
<gene>
    <name evidence="2" type="ORF">BDZ90DRAFT_43882</name>
</gene>
<keyword evidence="1" id="KW-0732">Signal</keyword>
<dbReference type="GeneID" id="37031415"/>
<keyword evidence="3" id="KW-1185">Reference proteome</keyword>
<dbReference type="Proteomes" id="UP000245884">
    <property type="component" value="Unassembled WGS sequence"/>
</dbReference>
<dbReference type="EMBL" id="KZ819671">
    <property type="protein sequence ID" value="PWN26615.1"/>
    <property type="molecule type" value="Genomic_DNA"/>
</dbReference>
<feature type="chain" id="PRO_5016292712" evidence="1">
    <location>
        <begin position="18"/>
        <end position="156"/>
    </location>
</feature>
<dbReference type="AlphaFoldDB" id="A0A316UU38"/>
<sequence>MLQLVLLFALAATTAVARIAKTRAPSMAQICNRSPNAHCIYTPPGESLANGTAPTIHMFWGQIFYHEVDAINSYTFVIGDDARGNIKIACAKGGENEFAFFFNSTYSSIVHQASSTGQATMGFNDGGDAHAARGRMIDTHAKAVDATIHCPFCNDP</sequence>
<evidence type="ECO:0000313" key="2">
    <source>
        <dbReference type="EMBL" id="PWN26615.1"/>
    </source>
</evidence>